<feature type="transmembrane region" description="Helical" evidence="1">
    <location>
        <begin position="240"/>
        <end position="258"/>
    </location>
</feature>
<gene>
    <name evidence="2" type="ORF">BANT10_02880</name>
</gene>
<reference evidence="3" key="1">
    <citation type="submission" date="2017-03" db="EMBL/GenBank/DDBJ databases">
        <authorList>
            <person name="Monnet C."/>
        </authorList>
    </citation>
    <scope>NUCLEOTIDE SEQUENCE [LARGE SCALE GENOMIC DNA]</scope>
    <source>
        <strain evidence="3">P10</strain>
    </source>
</reference>
<sequence>MTEIMAAPENWLDKIKLPLDDWGESFRALLAQAIDGFAVGAWESLKGAFTVGGMSEDGGAADWWVAVMGGSIEVYTDGTYQHTVEYPGMLNVMVMAMLPILVIFLVFQVVTSVVRSSTAGMLRAFAGSILAVPATYAISGIVYMLLLAFDQISLWILEVGKGDTSGDDVGVGAILRLFGLWWDPTADDGKGKVMVDAGFEVWRWGTIENEPGKIILPFIVALVVLACCIVLMLMMLLRTLVILVSTTFLPVATFSLTWEVAQGIFTKWASFVVGLLLAKPIAAGIVKFGITMASIGTDWVMMIAGIALVLLAALAPVFVVAIISFMTGGGTHQFENAAGGMMRGGQQRLANSTRSVVRFTSSGARKVGGGVRQGGRILTGGK</sequence>
<accession>A0A2H1KAV3</accession>
<keyword evidence="3" id="KW-1185">Reference proteome</keyword>
<name>A0A2H1KAV3_9MICO</name>
<evidence type="ECO:0000313" key="3">
    <source>
        <dbReference type="Proteomes" id="UP000234342"/>
    </source>
</evidence>
<feature type="transmembrane region" description="Helical" evidence="1">
    <location>
        <begin position="214"/>
        <end position="233"/>
    </location>
</feature>
<evidence type="ECO:0000313" key="2">
    <source>
        <dbReference type="EMBL" id="SMX96873.1"/>
    </source>
</evidence>
<dbReference type="AlphaFoldDB" id="A0A2H1KAV3"/>
<keyword evidence="1" id="KW-0472">Membrane</keyword>
<proteinExistence type="predicted"/>
<dbReference type="EMBL" id="FXZE01000015">
    <property type="protein sequence ID" value="SMX96873.1"/>
    <property type="molecule type" value="Genomic_DNA"/>
</dbReference>
<feature type="transmembrane region" description="Helical" evidence="1">
    <location>
        <begin position="302"/>
        <end position="326"/>
    </location>
</feature>
<feature type="transmembrane region" description="Helical" evidence="1">
    <location>
        <begin position="270"/>
        <end position="290"/>
    </location>
</feature>
<organism evidence="2 3">
    <name type="scientific">Brevibacterium antiquum</name>
    <dbReference type="NCBI Taxonomy" id="234835"/>
    <lineage>
        <taxon>Bacteria</taxon>
        <taxon>Bacillati</taxon>
        <taxon>Actinomycetota</taxon>
        <taxon>Actinomycetes</taxon>
        <taxon>Micrococcales</taxon>
        <taxon>Brevibacteriaceae</taxon>
        <taxon>Brevibacterium</taxon>
    </lineage>
</organism>
<dbReference type="RefSeq" id="WP_101644182.1">
    <property type="nucleotide sequence ID" value="NZ_FXZE01000015.1"/>
</dbReference>
<protein>
    <recommendedName>
        <fullName evidence="4">TrbL/VirB6 plasmid conjugal transfer protein</fullName>
    </recommendedName>
</protein>
<evidence type="ECO:0008006" key="4">
    <source>
        <dbReference type="Google" id="ProtNLM"/>
    </source>
</evidence>
<feature type="transmembrane region" description="Helical" evidence="1">
    <location>
        <begin position="89"/>
        <end position="110"/>
    </location>
</feature>
<dbReference type="Proteomes" id="UP000234342">
    <property type="component" value="Unassembled WGS sequence"/>
</dbReference>
<keyword evidence="1" id="KW-0812">Transmembrane</keyword>
<evidence type="ECO:0000256" key="1">
    <source>
        <dbReference type="SAM" id="Phobius"/>
    </source>
</evidence>
<feature type="transmembrane region" description="Helical" evidence="1">
    <location>
        <begin position="122"/>
        <end position="149"/>
    </location>
</feature>
<keyword evidence="1" id="KW-1133">Transmembrane helix</keyword>